<dbReference type="AlphaFoldDB" id="A0A1B6NU05"/>
<organism evidence="1">
    <name type="scientific">marine sediment metagenome</name>
    <dbReference type="NCBI Taxonomy" id="412755"/>
    <lineage>
        <taxon>unclassified sequences</taxon>
        <taxon>metagenomes</taxon>
        <taxon>ecological metagenomes</taxon>
    </lineage>
</organism>
<evidence type="ECO:0000313" key="1">
    <source>
        <dbReference type="EMBL" id="KTF06955.1"/>
    </source>
</evidence>
<name>A0A1B6NU05_9ZZZZ</name>
<accession>A0A1B6NU05</accession>
<sequence>YVPKKDITIRFRLDYIDSAI</sequence>
<dbReference type="EMBL" id="AYSL01000841">
    <property type="protein sequence ID" value="KTF06955.1"/>
    <property type="molecule type" value="Genomic_DNA"/>
</dbReference>
<protein>
    <submittedName>
        <fullName evidence="1">Uncharacterized protein</fullName>
    </submittedName>
</protein>
<reference evidence="1" key="1">
    <citation type="submission" date="2013-11" db="EMBL/GenBank/DDBJ databases">
        <title>Microbial diversity, functional groups and degradation webs in Northern and Southern Mediterranean and Red Sea marine crude oil polluted sites.</title>
        <authorList>
            <person name="Daffonchio D."/>
            <person name="Mapelli F."/>
            <person name="Ferrer M."/>
            <person name="Richter M."/>
            <person name="Cherif A."/>
            <person name="Malkawi H.I."/>
            <person name="Yakimov M.M."/>
            <person name="Abdel-Fattah Y.R."/>
            <person name="Blaghen M."/>
            <person name="Golyshin P.N."/>
            <person name="Kalogerakis N."/>
            <person name="Boon N."/>
            <person name="Magagnini M."/>
            <person name="Fava F."/>
        </authorList>
    </citation>
    <scope>NUCLEOTIDE SEQUENCE</scope>
</reference>
<proteinExistence type="predicted"/>
<comment type="caution">
    <text evidence="1">The sequence shown here is derived from an EMBL/GenBank/DDBJ whole genome shotgun (WGS) entry which is preliminary data.</text>
</comment>
<feature type="non-terminal residue" evidence="1">
    <location>
        <position position="1"/>
    </location>
</feature>
<gene>
    <name evidence="1" type="ORF">MGSAQ_001548</name>
</gene>